<evidence type="ECO:0000259" key="4">
    <source>
        <dbReference type="PROSITE" id="PS00624"/>
    </source>
</evidence>
<accession>A0AAN6XWX2</accession>
<dbReference type="GO" id="GO:0016614">
    <property type="term" value="F:oxidoreductase activity, acting on CH-OH group of donors"/>
    <property type="evidence" value="ECO:0007669"/>
    <property type="project" value="InterPro"/>
</dbReference>
<dbReference type="GO" id="GO:0050660">
    <property type="term" value="F:flavin adenine dinucleotide binding"/>
    <property type="evidence" value="ECO:0007669"/>
    <property type="project" value="InterPro"/>
</dbReference>
<dbReference type="SUPFAM" id="SSF51905">
    <property type="entry name" value="FAD/NAD(P)-binding domain"/>
    <property type="match status" value="1"/>
</dbReference>
<feature type="signal peptide" evidence="3">
    <location>
        <begin position="1"/>
        <end position="17"/>
    </location>
</feature>
<dbReference type="Pfam" id="PF05199">
    <property type="entry name" value="GMC_oxred_C"/>
    <property type="match status" value="1"/>
</dbReference>
<dbReference type="AlphaFoldDB" id="A0AAN6XWX2"/>
<keyword evidence="6" id="KW-1185">Reference proteome</keyword>
<organism evidence="5 6">
    <name type="scientific">Rhypophila decipiens</name>
    <dbReference type="NCBI Taxonomy" id="261697"/>
    <lineage>
        <taxon>Eukaryota</taxon>
        <taxon>Fungi</taxon>
        <taxon>Dikarya</taxon>
        <taxon>Ascomycota</taxon>
        <taxon>Pezizomycotina</taxon>
        <taxon>Sordariomycetes</taxon>
        <taxon>Sordariomycetidae</taxon>
        <taxon>Sordariales</taxon>
        <taxon>Naviculisporaceae</taxon>
        <taxon>Rhypophila</taxon>
    </lineage>
</organism>
<dbReference type="PANTHER" id="PTHR11552">
    <property type="entry name" value="GLUCOSE-METHANOL-CHOLINE GMC OXIDOREDUCTASE"/>
    <property type="match status" value="1"/>
</dbReference>
<dbReference type="Pfam" id="PF00732">
    <property type="entry name" value="GMC_oxred_N"/>
    <property type="match status" value="1"/>
</dbReference>
<keyword evidence="3" id="KW-0732">Signal</keyword>
<reference evidence="5" key="1">
    <citation type="journal article" date="2023" name="Mol. Phylogenet. Evol.">
        <title>Genome-scale phylogeny and comparative genomics of the fungal order Sordariales.</title>
        <authorList>
            <person name="Hensen N."/>
            <person name="Bonometti L."/>
            <person name="Westerberg I."/>
            <person name="Brannstrom I.O."/>
            <person name="Guillou S."/>
            <person name="Cros-Aarteil S."/>
            <person name="Calhoun S."/>
            <person name="Haridas S."/>
            <person name="Kuo A."/>
            <person name="Mondo S."/>
            <person name="Pangilinan J."/>
            <person name="Riley R."/>
            <person name="LaButti K."/>
            <person name="Andreopoulos B."/>
            <person name="Lipzen A."/>
            <person name="Chen C."/>
            <person name="Yan M."/>
            <person name="Daum C."/>
            <person name="Ng V."/>
            <person name="Clum A."/>
            <person name="Steindorff A."/>
            <person name="Ohm R.A."/>
            <person name="Martin F."/>
            <person name="Silar P."/>
            <person name="Natvig D.O."/>
            <person name="Lalanne C."/>
            <person name="Gautier V."/>
            <person name="Ament-Velasquez S.L."/>
            <person name="Kruys A."/>
            <person name="Hutchinson M.I."/>
            <person name="Powell A.J."/>
            <person name="Barry K."/>
            <person name="Miller A.N."/>
            <person name="Grigoriev I.V."/>
            <person name="Debuchy R."/>
            <person name="Gladieux P."/>
            <person name="Hiltunen Thoren M."/>
            <person name="Johannesson H."/>
        </authorList>
    </citation>
    <scope>NUCLEOTIDE SEQUENCE</scope>
    <source>
        <strain evidence="5">PSN293</strain>
    </source>
</reference>
<feature type="binding site" evidence="2">
    <location>
        <position position="251"/>
    </location>
    <ligand>
        <name>FAD</name>
        <dbReference type="ChEBI" id="CHEBI:57692"/>
    </ligand>
</feature>
<dbReference type="Gene3D" id="3.30.560.10">
    <property type="entry name" value="Glucose Oxidase, domain 3"/>
    <property type="match status" value="1"/>
</dbReference>
<feature type="chain" id="PRO_5043006230" description="Glucose-methanol-choline oxidoreductase N-terminal domain-containing protein" evidence="3">
    <location>
        <begin position="18"/>
        <end position="577"/>
    </location>
</feature>
<evidence type="ECO:0000313" key="5">
    <source>
        <dbReference type="EMBL" id="KAK4208428.1"/>
    </source>
</evidence>
<dbReference type="Proteomes" id="UP001301769">
    <property type="component" value="Unassembled WGS sequence"/>
</dbReference>
<sequence length="577" mass="62353">MTLTLRSLLAFAALAAAAPKPPRATTTADYVIVGAGPAGFVLAEYLTRDPRLKVVLLEAGPDGDTDPVLTTPAEFIHTGKYMWPYFSQPDPNLGGETPNIVQGRALGGGTACNAMLYCRGSASVFDEWARISGNPGLRWSSMLNSFKATTHWQDGQNINYIQPVNTSMVGNGPLEITRQRELLTLDKPFADKLQATFNLPQIDSQSGNGIGVTQGLQSIRASNSTRQYAYNTFGYLASRRPNFELHHDAWVMKIGFTNTTADKVTYNDTLTGTVNTIKAKEIIVSAGAINSPQILMLSGVGPANQLRALGIPVVKDIPQVGKNLVDHHYAVVQYEAKSQVDTFWQLFENHTRNAIETAKYQANGDGLFGNIVGDVSGAFRLPDSVFAGKGTFHKSLPADRPHMVFQYFAGPFLPGPNVSMVSAFAAVVQPEGSGHITLASANYRDAPLIHSNYWGSAADKAAVVWGYKQLRAIFRSSEIFGKYLVRELNPGEDVVTDDQLWKGIQKTSNSWHHPIGTTALGTVLDANWRVKGLKGLRVVGASAAPKITTCATQATAYAIGHRAALDIAAADRVCLRC</sequence>
<dbReference type="EMBL" id="MU858244">
    <property type="protein sequence ID" value="KAK4208428.1"/>
    <property type="molecule type" value="Genomic_DNA"/>
</dbReference>
<proteinExistence type="inferred from homology"/>
<dbReference type="PIRSF" id="PIRSF000137">
    <property type="entry name" value="Alcohol_oxidase"/>
    <property type="match status" value="1"/>
</dbReference>
<dbReference type="PANTHER" id="PTHR11552:SF111">
    <property type="entry name" value="GLUCOSE-METHANOL-CHOLINE OXIDOREDUCTASE N-TERMINAL DOMAIN-CONTAINING PROTEIN"/>
    <property type="match status" value="1"/>
</dbReference>
<comment type="similarity">
    <text evidence="1">Belongs to the GMC oxidoreductase family.</text>
</comment>
<comment type="cofactor">
    <cofactor evidence="2">
        <name>FAD</name>
        <dbReference type="ChEBI" id="CHEBI:57692"/>
    </cofactor>
</comment>
<evidence type="ECO:0000256" key="3">
    <source>
        <dbReference type="SAM" id="SignalP"/>
    </source>
</evidence>
<evidence type="ECO:0000256" key="2">
    <source>
        <dbReference type="PIRSR" id="PIRSR000137-2"/>
    </source>
</evidence>
<dbReference type="InterPro" id="IPR007867">
    <property type="entry name" value="GMC_OxRtase_C"/>
</dbReference>
<dbReference type="PROSITE" id="PS00624">
    <property type="entry name" value="GMC_OXRED_2"/>
    <property type="match status" value="1"/>
</dbReference>
<feature type="domain" description="Glucose-methanol-choline oxidoreductase N-terminal" evidence="4">
    <location>
        <begin position="287"/>
        <end position="301"/>
    </location>
</feature>
<dbReference type="InterPro" id="IPR036188">
    <property type="entry name" value="FAD/NAD-bd_sf"/>
</dbReference>
<dbReference type="InterPro" id="IPR012132">
    <property type="entry name" value="GMC_OxRdtase"/>
</dbReference>
<dbReference type="InterPro" id="IPR000172">
    <property type="entry name" value="GMC_OxRdtase_N"/>
</dbReference>
<protein>
    <recommendedName>
        <fullName evidence="4">Glucose-methanol-choline oxidoreductase N-terminal domain-containing protein</fullName>
    </recommendedName>
</protein>
<keyword evidence="2" id="KW-0274">FAD</keyword>
<name>A0AAN6XWX2_9PEZI</name>
<reference evidence="5" key="2">
    <citation type="submission" date="2023-05" db="EMBL/GenBank/DDBJ databases">
        <authorList>
            <consortium name="Lawrence Berkeley National Laboratory"/>
            <person name="Steindorff A."/>
            <person name="Hensen N."/>
            <person name="Bonometti L."/>
            <person name="Westerberg I."/>
            <person name="Brannstrom I.O."/>
            <person name="Guillou S."/>
            <person name="Cros-Aarteil S."/>
            <person name="Calhoun S."/>
            <person name="Haridas S."/>
            <person name="Kuo A."/>
            <person name="Mondo S."/>
            <person name="Pangilinan J."/>
            <person name="Riley R."/>
            <person name="Labutti K."/>
            <person name="Andreopoulos B."/>
            <person name="Lipzen A."/>
            <person name="Chen C."/>
            <person name="Yanf M."/>
            <person name="Daum C."/>
            <person name="Ng V."/>
            <person name="Clum A."/>
            <person name="Ohm R."/>
            <person name="Martin F."/>
            <person name="Silar P."/>
            <person name="Natvig D."/>
            <person name="Lalanne C."/>
            <person name="Gautier V."/>
            <person name="Ament-Velasquez S.L."/>
            <person name="Kruys A."/>
            <person name="Hutchinson M.I."/>
            <person name="Powell A.J."/>
            <person name="Barry K."/>
            <person name="Miller A.N."/>
            <person name="Grigoriev I.V."/>
            <person name="Debuchy R."/>
            <person name="Gladieux P."/>
            <person name="Thoren M.H."/>
            <person name="Johannesson H."/>
        </authorList>
    </citation>
    <scope>NUCLEOTIDE SEQUENCE</scope>
    <source>
        <strain evidence="5">PSN293</strain>
    </source>
</reference>
<comment type="caution">
    <text evidence="5">The sequence shown here is derived from an EMBL/GenBank/DDBJ whole genome shotgun (WGS) entry which is preliminary data.</text>
</comment>
<keyword evidence="2" id="KW-0285">Flavoprotein</keyword>
<evidence type="ECO:0000256" key="1">
    <source>
        <dbReference type="ARBA" id="ARBA00010790"/>
    </source>
</evidence>
<evidence type="ECO:0000313" key="6">
    <source>
        <dbReference type="Proteomes" id="UP001301769"/>
    </source>
</evidence>
<gene>
    <name evidence="5" type="ORF">QBC37DRAFT_325761</name>
</gene>
<dbReference type="SUPFAM" id="SSF54373">
    <property type="entry name" value="FAD-linked reductases, C-terminal domain"/>
    <property type="match status" value="1"/>
</dbReference>
<dbReference type="Gene3D" id="3.50.50.60">
    <property type="entry name" value="FAD/NAD(P)-binding domain"/>
    <property type="match status" value="1"/>
</dbReference>